<comment type="caution">
    <text evidence="1">The sequence shown here is derived from an EMBL/GenBank/DDBJ whole genome shotgun (WGS) entry which is preliminary data.</text>
</comment>
<proteinExistence type="predicted"/>
<evidence type="ECO:0000313" key="1">
    <source>
        <dbReference type="EMBL" id="PMQ21371.1"/>
    </source>
</evidence>
<accession>A0A2N7S5F4</accession>
<reference evidence="1 2" key="1">
    <citation type="journal article" date="2017" name="Elife">
        <title>Extensive horizontal gene transfer in cheese-associated bacteria.</title>
        <authorList>
            <person name="Bonham K.S."/>
            <person name="Wolfe B.E."/>
            <person name="Dutton R.J."/>
        </authorList>
    </citation>
    <scope>NUCLEOTIDE SEQUENCE [LARGE SCALE GENOMIC DNA]</scope>
    <source>
        <strain evidence="1 2">JB182</strain>
    </source>
</reference>
<organism evidence="1 2">
    <name type="scientific">Glutamicibacter arilaitensis</name>
    <dbReference type="NCBI Taxonomy" id="256701"/>
    <lineage>
        <taxon>Bacteria</taxon>
        <taxon>Bacillati</taxon>
        <taxon>Actinomycetota</taxon>
        <taxon>Actinomycetes</taxon>
        <taxon>Micrococcales</taxon>
        <taxon>Micrococcaceae</taxon>
        <taxon>Glutamicibacter</taxon>
    </lineage>
</organism>
<dbReference type="EMBL" id="PNQX01000001">
    <property type="protein sequence ID" value="PMQ21371.1"/>
    <property type="molecule type" value="Genomic_DNA"/>
</dbReference>
<protein>
    <recommendedName>
        <fullName evidence="3">DUF3168 domain-containing protein</fullName>
    </recommendedName>
</protein>
<dbReference type="RefSeq" id="WP_102597961.1">
    <property type="nucleotide sequence ID" value="NZ_PNQX01000001.1"/>
</dbReference>
<evidence type="ECO:0008006" key="3">
    <source>
        <dbReference type="Google" id="ProtNLM"/>
    </source>
</evidence>
<gene>
    <name evidence="1" type="ORF">CIK84_07415</name>
</gene>
<name>A0A2N7S5F4_9MICC</name>
<dbReference type="Proteomes" id="UP000235739">
    <property type="component" value="Unassembled WGS sequence"/>
</dbReference>
<sequence length="116" mass="12219">MLYGDALQEIADTLSAAGVNATVEPDRLEVPGALVNPGVIEFDHLDKETYSATVEVYLVTSDRGAVETLNDLQHLLAKTKAVYGFSTATPATLSASNHSPDGLPALLLELPVTITP</sequence>
<evidence type="ECO:0000313" key="2">
    <source>
        <dbReference type="Proteomes" id="UP000235739"/>
    </source>
</evidence>
<dbReference type="AlphaFoldDB" id="A0A2N7S5F4"/>